<evidence type="ECO:0000256" key="4">
    <source>
        <dbReference type="ARBA" id="ARBA00022759"/>
    </source>
</evidence>
<dbReference type="PANTHER" id="PTHR38039">
    <property type="entry name" value="TOXIN YOEB"/>
    <property type="match status" value="1"/>
</dbReference>
<dbReference type="RefSeq" id="WP_112144316.1">
    <property type="nucleotide sequence ID" value="NZ_PRLC01000004.1"/>
</dbReference>
<evidence type="ECO:0000313" key="8">
    <source>
        <dbReference type="EMBL" id="RAW62676.1"/>
    </source>
</evidence>
<dbReference type="EMBL" id="PRLC01000004">
    <property type="protein sequence ID" value="RAW62676.1"/>
    <property type="molecule type" value="Genomic_DNA"/>
</dbReference>
<dbReference type="GO" id="GO:0006401">
    <property type="term" value="P:RNA catabolic process"/>
    <property type="evidence" value="ECO:0007669"/>
    <property type="project" value="InterPro"/>
</dbReference>
<dbReference type="InterPro" id="IPR035093">
    <property type="entry name" value="RelE/ParE_toxin_dom_sf"/>
</dbReference>
<dbReference type="GO" id="GO:0045892">
    <property type="term" value="P:negative regulation of DNA-templated transcription"/>
    <property type="evidence" value="ECO:0007669"/>
    <property type="project" value="TreeGrafter"/>
</dbReference>
<dbReference type="InterPro" id="IPR009614">
    <property type="entry name" value="YoeB_toxin"/>
</dbReference>
<name>A0A329UNA8_9FIRM</name>
<dbReference type="GO" id="GO:0004519">
    <property type="term" value="F:endonuclease activity"/>
    <property type="evidence" value="ECO:0007669"/>
    <property type="project" value="UniProtKB-KW"/>
</dbReference>
<comment type="similarity">
    <text evidence="1">Belongs to the YoeB family.</text>
</comment>
<dbReference type="PANTHER" id="PTHR38039:SF1">
    <property type="entry name" value="TOXIN YOEB"/>
    <property type="match status" value="1"/>
</dbReference>
<dbReference type="Gene3D" id="3.30.2310.20">
    <property type="entry name" value="RelE-like"/>
    <property type="match status" value="1"/>
</dbReference>
<dbReference type="Pfam" id="PF06769">
    <property type="entry name" value="YoeB_toxin"/>
    <property type="match status" value="1"/>
</dbReference>
<gene>
    <name evidence="8" type="ORF">C4N23_04350</name>
</gene>
<reference evidence="8 9" key="1">
    <citation type="submission" date="2018-02" db="EMBL/GenBank/DDBJ databases">
        <title>Complete genome sequencing of Faecalibacterium prausnitzii strains isolated from the human gut.</title>
        <authorList>
            <person name="Fitzgerald B.C."/>
            <person name="Shkoporov A.N."/>
            <person name="Ross P.R."/>
            <person name="Hill C."/>
        </authorList>
    </citation>
    <scope>NUCLEOTIDE SEQUENCE [LARGE SCALE GENOMIC DNA]</scope>
    <source>
        <strain evidence="8 9">APC922/41-1</strain>
    </source>
</reference>
<comment type="caution">
    <text evidence="8">The sequence shown here is derived from an EMBL/GenBank/DDBJ whole genome shotgun (WGS) entry which is preliminary data.</text>
</comment>
<protein>
    <recommendedName>
        <fullName evidence="7">Endoribonuclease YoeB</fullName>
    </recommendedName>
    <alternativeName>
        <fullName evidence="6">Putative mRNA interferase YoeB</fullName>
    </alternativeName>
</protein>
<sequence>MSEKIWSDEAWEDYLYWQLQDKKTLKRINQLIKDIERNGCLEGIGNPEALRGDLQGEFSRRIDEKNRLVYHIENGRIFIAQCRGHYDDK</sequence>
<dbReference type="GO" id="GO:0016787">
    <property type="term" value="F:hydrolase activity"/>
    <property type="evidence" value="ECO:0007669"/>
    <property type="project" value="UniProtKB-KW"/>
</dbReference>
<organism evidence="8 9">
    <name type="scientific">Faecalibacterium hattorii</name>
    <dbReference type="NCBI Taxonomy" id="2935520"/>
    <lineage>
        <taxon>Bacteria</taxon>
        <taxon>Bacillati</taxon>
        <taxon>Bacillota</taxon>
        <taxon>Clostridia</taxon>
        <taxon>Eubacteriales</taxon>
        <taxon>Oscillospiraceae</taxon>
        <taxon>Faecalibacterium</taxon>
    </lineage>
</organism>
<dbReference type="SUPFAM" id="SSF143011">
    <property type="entry name" value="RelE-like"/>
    <property type="match status" value="1"/>
</dbReference>
<evidence type="ECO:0000256" key="2">
    <source>
        <dbReference type="ARBA" id="ARBA00022649"/>
    </source>
</evidence>
<accession>A0A329UNA8</accession>
<dbReference type="Proteomes" id="UP000250429">
    <property type="component" value="Unassembled WGS sequence"/>
</dbReference>
<evidence type="ECO:0000256" key="6">
    <source>
        <dbReference type="ARBA" id="ARBA00030388"/>
    </source>
</evidence>
<keyword evidence="9" id="KW-1185">Reference proteome</keyword>
<evidence type="ECO:0000256" key="1">
    <source>
        <dbReference type="ARBA" id="ARBA00008172"/>
    </source>
</evidence>
<dbReference type="NCBIfam" id="TIGR02116">
    <property type="entry name" value="toxin_Txe_YoeB"/>
    <property type="match status" value="1"/>
</dbReference>
<dbReference type="AlphaFoldDB" id="A0A329UNA8"/>
<proteinExistence type="inferred from homology"/>
<keyword evidence="5" id="KW-0378">Hydrolase</keyword>
<evidence type="ECO:0000256" key="7">
    <source>
        <dbReference type="ARBA" id="ARBA00050056"/>
    </source>
</evidence>
<keyword evidence="2" id="KW-1277">Toxin-antitoxin system</keyword>
<evidence type="ECO:0000256" key="5">
    <source>
        <dbReference type="ARBA" id="ARBA00022801"/>
    </source>
</evidence>
<evidence type="ECO:0000256" key="3">
    <source>
        <dbReference type="ARBA" id="ARBA00022722"/>
    </source>
</evidence>
<keyword evidence="4" id="KW-0255">Endonuclease</keyword>
<evidence type="ECO:0000313" key="9">
    <source>
        <dbReference type="Proteomes" id="UP000250429"/>
    </source>
</evidence>
<keyword evidence="3" id="KW-0540">Nuclease</keyword>